<dbReference type="PROSITE" id="PS00108">
    <property type="entry name" value="PROTEIN_KINASE_ST"/>
    <property type="match status" value="1"/>
</dbReference>
<protein>
    <recommendedName>
        <fullName evidence="1">Protein kinase domain-containing protein</fullName>
    </recommendedName>
</protein>
<sequence>MEYLHEKGVVHFDLKCENLLVNMRDPHRPVCKIGDMGLSKVKHQTLVSGGVRGTLPWMAPELLSGKSGMVTDKVDVYSFGIVMWELLTGDEPYADMHCGSIIGGIMNNTLRPPVPSWSDPAWKSLMERCWSADPEQRPPFSEISKELRAVAASINVK</sequence>
<dbReference type="PANTHER" id="PTHR23257">
    <property type="entry name" value="SERINE-THREONINE PROTEIN KINASE"/>
    <property type="match status" value="1"/>
</dbReference>
<accession>D5A7U0</accession>
<dbReference type="SUPFAM" id="SSF56112">
    <property type="entry name" value="Protein kinase-like (PK-like)"/>
    <property type="match status" value="1"/>
</dbReference>
<dbReference type="InterPro" id="IPR011009">
    <property type="entry name" value="Kinase-like_dom_sf"/>
</dbReference>
<dbReference type="Gene3D" id="1.10.510.10">
    <property type="entry name" value="Transferase(Phosphotransferase) domain 1"/>
    <property type="match status" value="1"/>
</dbReference>
<dbReference type="EMBL" id="BT122220">
    <property type="protein sequence ID" value="ADE75609.1"/>
    <property type="molecule type" value="mRNA"/>
</dbReference>
<dbReference type="PANTHER" id="PTHR23257:SF703">
    <property type="entry name" value="KINASE SUPERFAMILY WITH OCTICOSAPEPTIDE_PHOX_BEM1P DOMAIN-CONTAINING PROTEIN"/>
    <property type="match status" value="1"/>
</dbReference>
<dbReference type="GO" id="GO:0007165">
    <property type="term" value="P:signal transduction"/>
    <property type="evidence" value="ECO:0007669"/>
    <property type="project" value="TreeGrafter"/>
</dbReference>
<dbReference type="Pfam" id="PF07714">
    <property type="entry name" value="PK_Tyr_Ser-Thr"/>
    <property type="match status" value="1"/>
</dbReference>
<dbReference type="InterPro" id="IPR000719">
    <property type="entry name" value="Prot_kinase_dom"/>
</dbReference>
<name>D5A7U0_PICSI</name>
<dbReference type="PROSITE" id="PS50011">
    <property type="entry name" value="PROTEIN_KINASE_DOM"/>
    <property type="match status" value="1"/>
</dbReference>
<evidence type="ECO:0000259" key="1">
    <source>
        <dbReference type="PROSITE" id="PS50011"/>
    </source>
</evidence>
<organism evidence="2">
    <name type="scientific">Picea sitchensis</name>
    <name type="common">Sitka spruce</name>
    <name type="synonym">Pinus sitchensis</name>
    <dbReference type="NCBI Taxonomy" id="3332"/>
    <lineage>
        <taxon>Eukaryota</taxon>
        <taxon>Viridiplantae</taxon>
        <taxon>Streptophyta</taxon>
        <taxon>Embryophyta</taxon>
        <taxon>Tracheophyta</taxon>
        <taxon>Spermatophyta</taxon>
        <taxon>Pinopsida</taxon>
        <taxon>Pinidae</taxon>
        <taxon>Conifers I</taxon>
        <taxon>Pinales</taxon>
        <taxon>Pinaceae</taxon>
        <taxon>Picea</taxon>
    </lineage>
</organism>
<dbReference type="GO" id="GO:0005524">
    <property type="term" value="F:ATP binding"/>
    <property type="evidence" value="ECO:0007669"/>
    <property type="project" value="InterPro"/>
</dbReference>
<evidence type="ECO:0000313" key="2">
    <source>
        <dbReference type="EMBL" id="ADE75609.1"/>
    </source>
</evidence>
<feature type="domain" description="Protein kinase" evidence="1">
    <location>
        <begin position="1"/>
        <end position="150"/>
    </location>
</feature>
<dbReference type="InterPro" id="IPR050167">
    <property type="entry name" value="Ser_Thr_protein_kinase"/>
</dbReference>
<dbReference type="PRINTS" id="PR00109">
    <property type="entry name" value="TYRKINASE"/>
</dbReference>
<reference evidence="2" key="1">
    <citation type="submission" date="2010-04" db="EMBL/GenBank/DDBJ databases">
        <authorList>
            <person name="Reid K.E."/>
            <person name="Liao N."/>
            <person name="Chan S."/>
            <person name="Docking R."/>
            <person name="Taylor G."/>
            <person name="Moore R."/>
            <person name="Mayo M."/>
            <person name="Munro S."/>
            <person name="King J."/>
            <person name="Yanchuk A."/>
            <person name="Holt R."/>
            <person name="Jones S."/>
            <person name="Marra M."/>
            <person name="Ritland C.E."/>
            <person name="Ritland K."/>
            <person name="Bohlmann J."/>
        </authorList>
    </citation>
    <scope>NUCLEOTIDE SEQUENCE</scope>
    <source>
        <tissue evidence="2">Buds collected with no treatment. Collection October 2007</tissue>
    </source>
</reference>
<dbReference type="InterPro" id="IPR008271">
    <property type="entry name" value="Ser/Thr_kinase_AS"/>
</dbReference>
<dbReference type="InterPro" id="IPR001245">
    <property type="entry name" value="Ser-Thr/Tyr_kinase_cat_dom"/>
</dbReference>
<dbReference type="SMART" id="SM00220">
    <property type="entry name" value="S_TKc"/>
    <property type="match status" value="1"/>
</dbReference>
<proteinExistence type="evidence at transcript level"/>
<dbReference type="GO" id="GO:0005737">
    <property type="term" value="C:cytoplasm"/>
    <property type="evidence" value="ECO:0007669"/>
    <property type="project" value="TreeGrafter"/>
</dbReference>
<dbReference type="GO" id="GO:0004672">
    <property type="term" value="F:protein kinase activity"/>
    <property type="evidence" value="ECO:0007669"/>
    <property type="project" value="InterPro"/>
</dbReference>
<dbReference type="AlphaFoldDB" id="D5A7U0"/>